<feature type="transmembrane region" description="Helical" evidence="6">
    <location>
        <begin position="274"/>
        <end position="293"/>
    </location>
</feature>
<dbReference type="Pfam" id="PF00482">
    <property type="entry name" value="T2SSF"/>
    <property type="match status" value="1"/>
</dbReference>
<evidence type="ECO:0000313" key="9">
    <source>
        <dbReference type="Proteomes" id="UP000634229"/>
    </source>
</evidence>
<proteinExistence type="predicted"/>
<evidence type="ECO:0000256" key="3">
    <source>
        <dbReference type="ARBA" id="ARBA00022692"/>
    </source>
</evidence>
<evidence type="ECO:0000256" key="2">
    <source>
        <dbReference type="ARBA" id="ARBA00022475"/>
    </source>
</evidence>
<comment type="subcellular location">
    <subcellularLocation>
        <location evidence="1">Cell membrane</location>
        <topology evidence="1">Multi-pass membrane protein</topology>
    </subcellularLocation>
</comment>
<evidence type="ECO:0000256" key="6">
    <source>
        <dbReference type="SAM" id="Phobius"/>
    </source>
</evidence>
<dbReference type="EMBL" id="JAERRF010000001">
    <property type="protein sequence ID" value="MBL1095143.1"/>
    <property type="molecule type" value="Genomic_DNA"/>
</dbReference>
<evidence type="ECO:0000313" key="8">
    <source>
        <dbReference type="EMBL" id="MBL1095143.1"/>
    </source>
</evidence>
<name>A0ABS1N562_9ACTN</name>
<accession>A0ABS1N562</accession>
<keyword evidence="3 6" id="KW-0812">Transmembrane</keyword>
<keyword evidence="4 6" id="KW-1133">Transmembrane helix</keyword>
<keyword evidence="5 6" id="KW-0472">Membrane</keyword>
<reference evidence="8 9" key="1">
    <citation type="submission" date="2021-01" db="EMBL/GenBank/DDBJ databases">
        <title>WGS of actinomycetes isolated from Thailand.</title>
        <authorList>
            <person name="Thawai C."/>
        </authorList>
    </citation>
    <scope>NUCLEOTIDE SEQUENCE [LARGE SCALE GENOMIC DNA]</scope>
    <source>
        <strain evidence="8 9">CA1R205</strain>
    </source>
</reference>
<feature type="transmembrane region" description="Helical" evidence="6">
    <location>
        <begin position="242"/>
        <end position="262"/>
    </location>
</feature>
<evidence type="ECO:0000256" key="4">
    <source>
        <dbReference type="ARBA" id="ARBA00022989"/>
    </source>
</evidence>
<organism evidence="8 9">
    <name type="scientific">Streptomyces coffeae</name>
    <dbReference type="NCBI Taxonomy" id="621382"/>
    <lineage>
        <taxon>Bacteria</taxon>
        <taxon>Bacillati</taxon>
        <taxon>Actinomycetota</taxon>
        <taxon>Actinomycetes</taxon>
        <taxon>Kitasatosporales</taxon>
        <taxon>Streptomycetaceae</taxon>
        <taxon>Streptomyces</taxon>
    </lineage>
</organism>
<evidence type="ECO:0000256" key="1">
    <source>
        <dbReference type="ARBA" id="ARBA00004651"/>
    </source>
</evidence>
<comment type="caution">
    <text evidence="8">The sequence shown here is derived from an EMBL/GenBank/DDBJ whole genome shotgun (WGS) entry which is preliminary data.</text>
</comment>
<evidence type="ECO:0000259" key="7">
    <source>
        <dbReference type="Pfam" id="PF00482"/>
    </source>
</evidence>
<dbReference type="InterPro" id="IPR018076">
    <property type="entry name" value="T2SS_GspF_dom"/>
</dbReference>
<protein>
    <submittedName>
        <fullName evidence="8">Type II secretion system F family protein</fullName>
    </submittedName>
</protein>
<sequence>MTGVEADRGALALCAAVLCAGAAVWLLAKRDRELRRARLLFVGGAPVASAAPVAPDPARRAAEVAAGVRERWRVRYGGRMGRELLCLPAGGVVALLGASVLPLLFAVAAVPVMGRWLRRRERGRVRERRAAGVIELCSAVAGELRAGRQPGEALLAVSPSDLGERWGLVAAAARFGGDVPEALRRAARAPGAEGLTGVAACWQVAVDEGAGLAAGLDRVAAALRAERDQREDLHAKLAGPRATAMALAGLPLVGLILGSALGADPLHVLLHTPAGLGCLVLGGLLEWAGLFWTGRLVRSALASSGAVADER</sequence>
<keyword evidence="2" id="KW-1003">Cell membrane</keyword>
<dbReference type="Proteomes" id="UP000634229">
    <property type="component" value="Unassembled WGS sequence"/>
</dbReference>
<dbReference type="RefSeq" id="WP_201870450.1">
    <property type="nucleotide sequence ID" value="NZ_JAERRF010000001.1"/>
</dbReference>
<gene>
    <name evidence="8" type="ORF">JK363_00340</name>
</gene>
<dbReference type="PANTHER" id="PTHR35007:SF4">
    <property type="entry name" value="CONSERVED TRANSMEMBRANE PROTEIN-RELATED"/>
    <property type="match status" value="1"/>
</dbReference>
<feature type="domain" description="Type II secretion system protein GspF" evidence="7">
    <location>
        <begin position="137"/>
        <end position="256"/>
    </location>
</feature>
<evidence type="ECO:0000256" key="5">
    <source>
        <dbReference type="ARBA" id="ARBA00023136"/>
    </source>
</evidence>
<dbReference type="PANTHER" id="PTHR35007">
    <property type="entry name" value="INTEGRAL MEMBRANE PROTEIN-RELATED"/>
    <property type="match status" value="1"/>
</dbReference>
<feature type="transmembrane region" description="Helical" evidence="6">
    <location>
        <begin position="89"/>
        <end position="114"/>
    </location>
</feature>
<feature type="transmembrane region" description="Helical" evidence="6">
    <location>
        <begin position="6"/>
        <end position="27"/>
    </location>
</feature>
<keyword evidence="9" id="KW-1185">Reference proteome</keyword>